<organism evidence="1 2">
    <name type="scientific">Ascaris lumbricoides</name>
    <name type="common">Giant roundworm</name>
    <dbReference type="NCBI Taxonomy" id="6252"/>
    <lineage>
        <taxon>Eukaryota</taxon>
        <taxon>Metazoa</taxon>
        <taxon>Ecdysozoa</taxon>
        <taxon>Nematoda</taxon>
        <taxon>Chromadorea</taxon>
        <taxon>Rhabditida</taxon>
        <taxon>Spirurina</taxon>
        <taxon>Ascaridomorpha</taxon>
        <taxon>Ascaridoidea</taxon>
        <taxon>Ascarididae</taxon>
        <taxon>Ascaris</taxon>
    </lineage>
</organism>
<dbReference type="WBParaSite" id="ALUE_0000212501-mRNA-1">
    <property type="protein sequence ID" value="ALUE_0000212501-mRNA-1"/>
    <property type="gene ID" value="ALUE_0000212501"/>
</dbReference>
<sequence>MDGQFDEEDEDDTWNSVDIDDDLTEEVHKTAVHLIVGAKVIKQFCLKANEESPIDASGISLLVTERGASADADPAMSARIVLPQELVMFFMYPVPLII</sequence>
<name>A0A0M3HKT0_ASCLU</name>
<reference evidence="2" key="1">
    <citation type="submission" date="2017-02" db="UniProtKB">
        <authorList>
            <consortium name="WormBaseParasite"/>
        </authorList>
    </citation>
    <scope>IDENTIFICATION</scope>
</reference>
<dbReference type="AlphaFoldDB" id="A0A0M3HKT0"/>
<keyword evidence="1" id="KW-1185">Reference proteome</keyword>
<evidence type="ECO:0000313" key="1">
    <source>
        <dbReference type="Proteomes" id="UP000036681"/>
    </source>
</evidence>
<evidence type="ECO:0000313" key="2">
    <source>
        <dbReference type="WBParaSite" id="ALUE_0000212501-mRNA-1"/>
    </source>
</evidence>
<dbReference type="Proteomes" id="UP000036681">
    <property type="component" value="Unplaced"/>
</dbReference>
<proteinExistence type="predicted"/>
<accession>A0A0M3HKT0</accession>
<protein>
    <submittedName>
        <fullName evidence="2">Nucleoplasmin domain-containing protein</fullName>
    </submittedName>
</protein>